<dbReference type="Pfam" id="PF00702">
    <property type="entry name" value="Hydrolase"/>
    <property type="match status" value="1"/>
</dbReference>
<reference evidence="1 2" key="1">
    <citation type="submission" date="2017-03" db="EMBL/GenBank/DDBJ databases">
        <title>Genome analysis of Rhizobial strains effectives or ineffectives for nitrogen fixation isolated from bean seeds.</title>
        <authorList>
            <person name="Peralta H."/>
            <person name="Aguilar-Vera A."/>
            <person name="Mora Y."/>
            <person name="Vargas-Lagunas C."/>
            <person name="Girard L."/>
            <person name="Mora J."/>
        </authorList>
    </citation>
    <scope>NUCLEOTIDE SEQUENCE [LARGE SCALE GENOMIC DNA]</scope>
    <source>
        <strain evidence="1 2">CCGM3</strain>
    </source>
</reference>
<evidence type="ECO:0000313" key="2">
    <source>
        <dbReference type="Proteomes" id="UP000254939"/>
    </source>
</evidence>
<sequence>MTVPPQFPDQKQYAAFLFDMDGTILSSKAAAERVWGHWAERHGLDPVRFLPTMHGKRGVDTIRQLGLPGIDPVLEADKITQAEIDDVDGVVAIPGAVSFLAALPPDRWAIVTSSTKALALRRLDAAGLPVPRFMVTGDDVTIGKPNPQCYILGAEVLGVRPAECLVFEDVEAGVQAGEAAGAGVMVITAAGHKHDFGNRPSIDDYTTISPAIRGDGLMIVRRPQIIG</sequence>
<name>A0A370KK52_9HYPH</name>
<dbReference type="PANTHER" id="PTHR43481:SF4">
    <property type="entry name" value="GLYCEROL-1-PHOSPHATE PHOSPHOHYDROLASE 1-RELATED"/>
    <property type="match status" value="1"/>
</dbReference>
<dbReference type="InterPro" id="IPR006439">
    <property type="entry name" value="HAD-SF_hydro_IA"/>
</dbReference>
<dbReference type="SFLD" id="SFLDG01129">
    <property type="entry name" value="C1.5:_HAD__Beta-PGM__Phosphata"/>
    <property type="match status" value="1"/>
</dbReference>
<dbReference type="OrthoDB" id="9800058at2"/>
<dbReference type="SFLD" id="SFLDS00003">
    <property type="entry name" value="Haloacid_Dehalogenase"/>
    <property type="match status" value="1"/>
</dbReference>
<dbReference type="NCBIfam" id="TIGR01509">
    <property type="entry name" value="HAD-SF-IA-v3"/>
    <property type="match status" value="1"/>
</dbReference>
<dbReference type="InterPro" id="IPR023214">
    <property type="entry name" value="HAD_sf"/>
</dbReference>
<dbReference type="PANTHER" id="PTHR43481">
    <property type="entry name" value="FRUCTOSE-1-PHOSPHATE PHOSPHATASE"/>
    <property type="match status" value="1"/>
</dbReference>
<dbReference type="AlphaFoldDB" id="A0A370KK52"/>
<dbReference type="InterPro" id="IPR051806">
    <property type="entry name" value="HAD-like_SPP"/>
</dbReference>
<organism evidence="1 2">
    <name type="scientific">Rhizobium grahamii</name>
    <dbReference type="NCBI Taxonomy" id="1120045"/>
    <lineage>
        <taxon>Bacteria</taxon>
        <taxon>Pseudomonadati</taxon>
        <taxon>Pseudomonadota</taxon>
        <taxon>Alphaproteobacteria</taxon>
        <taxon>Hyphomicrobiales</taxon>
        <taxon>Rhizobiaceae</taxon>
        <taxon>Rhizobium/Agrobacterium group</taxon>
        <taxon>Rhizobium</taxon>
    </lineage>
</organism>
<dbReference type="PROSITE" id="PS01228">
    <property type="entry name" value="COF_1"/>
    <property type="match status" value="1"/>
</dbReference>
<accession>A0A370KK52</accession>
<dbReference type="Gene3D" id="3.40.50.1000">
    <property type="entry name" value="HAD superfamily/HAD-like"/>
    <property type="match status" value="1"/>
</dbReference>
<evidence type="ECO:0000313" key="1">
    <source>
        <dbReference type="EMBL" id="RDJ07072.1"/>
    </source>
</evidence>
<protein>
    <submittedName>
        <fullName evidence="1">Glycerol-3-phosphatase</fullName>
    </submittedName>
</protein>
<dbReference type="InterPro" id="IPR036412">
    <property type="entry name" value="HAD-like_sf"/>
</dbReference>
<dbReference type="RefSeq" id="WP_040675699.1">
    <property type="nucleotide sequence ID" value="NZ_KZ857264.1"/>
</dbReference>
<dbReference type="Proteomes" id="UP000254939">
    <property type="component" value="Unassembled WGS sequence"/>
</dbReference>
<dbReference type="GO" id="GO:0050308">
    <property type="term" value="F:sugar-phosphatase activity"/>
    <property type="evidence" value="ECO:0007669"/>
    <property type="project" value="TreeGrafter"/>
</dbReference>
<dbReference type="EMBL" id="NAAC01000023">
    <property type="protein sequence ID" value="RDJ07072.1"/>
    <property type="molecule type" value="Genomic_DNA"/>
</dbReference>
<gene>
    <name evidence="1" type="ORF">B5K06_21740</name>
</gene>
<dbReference type="Gene3D" id="1.10.150.240">
    <property type="entry name" value="Putative phosphatase, domain 2"/>
    <property type="match status" value="1"/>
</dbReference>
<dbReference type="InterPro" id="IPR023198">
    <property type="entry name" value="PGP-like_dom2"/>
</dbReference>
<dbReference type="SUPFAM" id="SSF56784">
    <property type="entry name" value="HAD-like"/>
    <property type="match status" value="1"/>
</dbReference>
<proteinExistence type="predicted"/>
<comment type="caution">
    <text evidence="1">The sequence shown here is derived from an EMBL/GenBank/DDBJ whole genome shotgun (WGS) entry which is preliminary data.</text>
</comment>
<dbReference type="CDD" id="cd07527">
    <property type="entry name" value="HAD_ScGPP-like"/>
    <property type="match status" value="1"/>
</dbReference>